<evidence type="ECO:0000313" key="1">
    <source>
        <dbReference type="EMBL" id="CAJ0731330.1"/>
    </source>
</evidence>
<reference evidence="2" key="1">
    <citation type="submission" date="2018-06" db="EMBL/GenBank/DDBJ databases">
        <authorList>
            <person name="O'Rourke A."/>
        </authorList>
    </citation>
    <scope>NUCLEOTIDE SEQUENCE</scope>
    <source>
        <strain evidence="2">132550021-3</strain>
    </source>
</reference>
<dbReference type="AlphaFoldDB" id="A0AAW4QA80"/>
<evidence type="ECO:0000313" key="2">
    <source>
        <dbReference type="EMBL" id="MBX3892693.1"/>
    </source>
</evidence>
<gene>
    <name evidence="2" type="ORF">DEE74_22755</name>
    <name evidence="1" type="ORF">R38712_04684</name>
</gene>
<reference evidence="1 3" key="2">
    <citation type="submission" date="2023-07" db="EMBL/GenBank/DDBJ databases">
        <authorList>
            <person name="Peeters C."/>
        </authorList>
    </citation>
    <scope>NUCLEOTIDE SEQUENCE [LARGE SCALE GENOMIC DNA]</scope>
    <source>
        <strain evidence="1 3">R-38712</strain>
    </source>
</reference>
<keyword evidence="3" id="KW-1185">Reference proteome</keyword>
<dbReference type="Proteomes" id="UP001199322">
    <property type="component" value="Unassembled WGS sequence"/>
</dbReference>
<comment type="caution">
    <text evidence="2">The sequence shown here is derived from an EMBL/GenBank/DDBJ whole genome shotgun (WGS) entry which is preliminary data.</text>
</comment>
<evidence type="ECO:0000313" key="3">
    <source>
        <dbReference type="Proteomes" id="UP001189303"/>
    </source>
</evidence>
<dbReference type="EMBL" id="QGBI01000028">
    <property type="protein sequence ID" value="MBX3892693.1"/>
    <property type="molecule type" value="Genomic_DNA"/>
</dbReference>
<evidence type="ECO:0000313" key="4">
    <source>
        <dbReference type="Proteomes" id="UP001199322"/>
    </source>
</evidence>
<protein>
    <submittedName>
        <fullName evidence="2">Uncharacterized protein</fullName>
    </submittedName>
</protein>
<accession>A0AAW4QA80</accession>
<proteinExistence type="predicted"/>
<dbReference type="Proteomes" id="UP001189303">
    <property type="component" value="Unassembled WGS sequence"/>
</dbReference>
<dbReference type="RefSeq" id="WP_015855876.1">
    <property type="nucleotide sequence ID" value="NZ_QGAQ01000025.1"/>
</dbReference>
<name>A0AAW4QA80_RALPI</name>
<organism evidence="2 4">
    <name type="scientific">Ralstonia pickettii</name>
    <name type="common">Burkholderia pickettii</name>
    <dbReference type="NCBI Taxonomy" id="329"/>
    <lineage>
        <taxon>Bacteria</taxon>
        <taxon>Pseudomonadati</taxon>
        <taxon>Pseudomonadota</taxon>
        <taxon>Betaproteobacteria</taxon>
        <taxon>Burkholderiales</taxon>
        <taxon>Burkholderiaceae</taxon>
        <taxon>Ralstonia</taxon>
    </lineage>
</organism>
<sequence length="99" mass="11139">MPKFVVRVTIHDGREQDYQRLHEALEAIGCLRRIMSSDGRWYQLPDATYVYGPSTPTNVGSVRDRVAPVVKRTVPRTTAPEVFVAEYSSSAWSGLTLVK</sequence>
<dbReference type="EMBL" id="CATWFT010000022">
    <property type="protein sequence ID" value="CAJ0731330.1"/>
    <property type="molecule type" value="Genomic_DNA"/>
</dbReference>